<keyword evidence="3" id="KW-1185">Reference proteome</keyword>
<organism evidence="2 3">
    <name type="scientific">Phakopsora pachyrhizi</name>
    <name type="common">Asian soybean rust disease fungus</name>
    <dbReference type="NCBI Taxonomy" id="170000"/>
    <lineage>
        <taxon>Eukaryota</taxon>
        <taxon>Fungi</taxon>
        <taxon>Dikarya</taxon>
        <taxon>Basidiomycota</taxon>
        <taxon>Pucciniomycotina</taxon>
        <taxon>Pucciniomycetes</taxon>
        <taxon>Pucciniales</taxon>
        <taxon>Phakopsoraceae</taxon>
        <taxon>Phakopsora</taxon>
    </lineage>
</organism>
<dbReference type="EMBL" id="CALTRL010000578">
    <property type="protein sequence ID" value="CAH7668678.1"/>
    <property type="molecule type" value="Genomic_DNA"/>
</dbReference>
<evidence type="ECO:0000313" key="2">
    <source>
        <dbReference type="EMBL" id="CAH7668678.1"/>
    </source>
</evidence>
<proteinExistence type="predicted"/>
<sequence>MINYESNKSQQQQQQQTKTTSIRDSILPRQSELLNRTLRSQTQQQQQLNFKQQQQPDQRFIYTVIIRNRVFKLTYNQICFKTKPIHLLIPRIFSQVNIKVTQHPPLINLQL</sequence>
<dbReference type="Proteomes" id="UP001153365">
    <property type="component" value="Unassembled WGS sequence"/>
</dbReference>
<evidence type="ECO:0000313" key="3">
    <source>
        <dbReference type="Proteomes" id="UP001153365"/>
    </source>
</evidence>
<evidence type="ECO:0000256" key="1">
    <source>
        <dbReference type="SAM" id="MobiDB-lite"/>
    </source>
</evidence>
<protein>
    <submittedName>
        <fullName evidence="2">Uncharacterized protein</fullName>
    </submittedName>
</protein>
<dbReference type="AlphaFoldDB" id="A0AAV0AKS6"/>
<gene>
    <name evidence="2" type="ORF">PPACK8108_LOCUS3220</name>
</gene>
<accession>A0AAV0AKS6</accession>
<name>A0AAV0AKS6_PHAPC</name>
<comment type="caution">
    <text evidence="2">The sequence shown here is derived from an EMBL/GenBank/DDBJ whole genome shotgun (WGS) entry which is preliminary data.</text>
</comment>
<feature type="region of interest" description="Disordered" evidence="1">
    <location>
        <begin position="1"/>
        <end position="26"/>
    </location>
</feature>
<reference evidence="2" key="1">
    <citation type="submission" date="2022-06" db="EMBL/GenBank/DDBJ databases">
        <authorList>
            <consortium name="SYNGENTA / RWTH Aachen University"/>
        </authorList>
    </citation>
    <scope>NUCLEOTIDE SEQUENCE</scope>
</reference>